<proteinExistence type="predicted"/>
<reference evidence="2" key="1">
    <citation type="submission" date="2023-07" db="EMBL/GenBank/DDBJ databases">
        <title>draft genome sequence of fig (Ficus carica).</title>
        <authorList>
            <person name="Takahashi T."/>
            <person name="Nishimura K."/>
        </authorList>
    </citation>
    <scope>NUCLEOTIDE SEQUENCE</scope>
</reference>
<gene>
    <name evidence="2" type="ORF">TIFTF001_038325</name>
</gene>
<protein>
    <submittedName>
        <fullName evidence="2">Uncharacterized protein</fullName>
    </submittedName>
</protein>
<keyword evidence="3" id="KW-1185">Reference proteome</keyword>
<feature type="region of interest" description="Disordered" evidence="1">
    <location>
        <begin position="1"/>
        <end position="40"/>
    </location>
</feature>
<dbReference type="AlphaFoldDB" id="A0AA88J9U3"/>
<name>A0AA88J9U3_FICCA</name>
<accession>A0AA88J9U3</accession>
<evidence type="ECO:0000313" key="3">
    <source>
        <dbReference type="Proteomes" id="UP001187192"/>
    </source>
</evidence>
<dbReference type="EMBL" id="BTGU01000808">
    <property type="protein sequence ID" value="GMN69273.1"/>
    <property type="molecule type" value="Genomic_DNA"/>
</dbReference>
<feature type="compositionally biased region" description="Low complexity" evidence="1">
    <location>
        <begin position="1"/>
        <end position="17"/>
    </location>
</feature>
<evidence type="ECO:0000256" key="1">
    <source>
        <dbReference type="SAM" id="MobiDB-lite"/>
    </source>
</evidence>
<organism evidence="2 3">
    <name type="scientific">Ficus carica</name>
    <name type="common">Common fig</name>
    <dbReference type="NCBI Taxonomy" id="3494"/>
    <lineage>
        <taxon>Eukaryota</taxon>
        <taxon>Viridiplantae</taxon>
        <taxon>Streptophyta</taxon>
        <taxon>Embryophyta</taxon>
        <taxon>Tracheophyta</taxon>
        <taxon>Spermatophyta</taxon>
        <taxon>Magnoliopsida</taxon>
        <taxon>eudicotyledons</taxon>
        <taxon>Gunneridae</taxon>
        <taxon>Pentapetalae</taxon>
        <taxon>rosids</taxon>
        <taxon>fabids</taxon>
        <taxon>Rosales</taxon>
        <taxon>Moraceae</taxon>
        <taxon>Ficeae</taxon>
        <taxon>Ficus</taxon>
    </lineage>
</organism>
<comment type="caution">
    <text evidence="2">The sequence shown here is derived from an EMBL/GenBank/DDBJ whole genome shotgun (WGS) entry which is preliminary data.</text>
</comment>
<sequence>MCHLTRQTTPRTQPGRGSQQLPDDQNMPALNENVRPGEEHDHFHISNTQSIPELSVHPSRALVTRLEPTIGPFSDNMVTRPGFTTSSRCTAYPSWIVLGEGAAPSNTLPWGVIPVTIRSPLELHSTYYLTSDTSPVTVHINSRFLPPTTAQHHIATCLDCGYSCWRRRQATLVSPVPNQGHVVSVHWTNSPCKPKAYSPTGSSRQPTRLGHSCAPNCERHL</sequence>
<feature type="region of interest" description="Disordered" evidence="1">
    <location>
        <begin position="195"/>
        <end position="221"/>
    </location>
</feature>
<dbReference type="Proteomes" id="UP001187192">
    <property type="component" value="Unassembled WGS sequence"/>
</dbReference>
<evidence type="ECO:0000313" key="2">
    <source>
        <dbReference type="EMBL" id="GMN69273.1"/>
    </source>
</evidence>